<protein>
    <submittedName>
        <fullName evidence="5">Crp/Fnr family transcriptional regulator</fullName>
    </submittedName>
</protein>
<dbReference type="InterPro" id="IPR012318">
    <property type="entry name" value="HTH_CRP"/>
</dbReference>
<name>A0AAJ5X4V9_9SPHN</name>
<dbReference type="InterPro" id="IPR014710">
    <property type="entry name" value="RmlC-like_jellyroll"/>
</dbReference>
<evidence type="ECO:0000313" key="5">
    <source>
        <dbReference type="EMBL" id="WEK47805.1"/>
    </source>
</evidence>
<evidence type="ECO:0000259" key="4">
    <source>
        <dbReference type="PROSITE" id="PS51063"/>
    </source>
</evidence>
<evidence type="ECO:0000256" key="3">
    <source>
        <dbReference type="ARBA" id="ARBA00023163"/>
    </source>
</evidence>
<dbReference type="Proteomes" id="UP001218362">
    <property type="component" value="Chromosome"/>
</dbReference>
<dbReference type="InterPro" id="IPR036390">
    <property type="entry name" value="WH_DNA-bd_sf"/>
</dbReference>
<dbReference type="EMBL" id="CP119316">
    <property type="protein sequence ID" value="WEK47805.1"/>
    <property type="molecule type" value="Genomic_DNA"/>
</dbReference>
<dbReference type="Gene3D" id="1.10.10.10">
    <property type="entry name" value="Winged helix-like DNA-binding domain superfamily/Winged helix DNA-binding domain"/>
    <property type="match status" value="1"/>
</dbReference>
<dbReference type="InterPro" id="IPR036388">
    <property type="entry name" value="WH-like_DNA-bd_sf"/>
</dbReference>
<dbReference type="InterPro" id="IPR018490">
    <property type="entry name" value="cNMP-bd_dom_sf"/>
</dbReference>
<keyword evidence="1" id="KW-0805">Transcription regulation</keyword>
<reference evidence="5" key="1">
    <citation type="submission" date="2023-03" db="EMBL/GenBank/DDBJ databases">
        <title>Andean soil-derived lignocellulolytic bacterial consortium as a source of novel taxa and putative plastic-active enzymes.</title>
        <authorList>
            <person name="Diaz-Garcia L."/>
            <person name="Chuvochina M."/>
            <person name="Feuerriegel G."/>
            <person name="Bunk B."/>
            <person name="Sproer C."/>
            <person name="Streit W.R."/>
            <person name="Rodriguez L.M."/>
            <person name="Overmann J."/>
            <person name="Jimenez D.J."/>
        </authorList>
    </citation>
    <scope>NUCLEOTIDE SEQUENCE</scope>
    <source>
        <strain evidence="5">MAG 26</strain>
    </source>
</reference>
<dbReference type="KEGG" id="acob:P0Y56_05785"/>
<dbReference type="Pfam" id="PF13545">
    <property type="entry name" value="HTH_Crp_2"/>
    <property type="match status" value="1"/>
</dbReference>
<evidence type="ECO:0000256" key="1">
    <source>
        <dbReference type="ARBA" id="ARBA00023015"/>
    </source>
</evidence>
<dbReference type="Gene3D" id="2.60.120.10">
    <property type="entry name" value="Jelly Rolls"/>
    <property type="match status" value="1"/>
</dbReference>
<evidence type="ECO:0000313" key="6">
    <source>
        <dbReference type="Proteomes" id="UP001218362"/>
    </source>
</evidence>
<accession>A0AAJ5X4V9</accession>
<dbReference type="SUPFAM" id="SSF51206">
    <property type="entry name" value="cAMP-binding domain-like"/>
    <property type="match status" value="1"/>
</dbReference>
<proteinExistence type="predicted"/>
<dbReference type="SUPFAM" id="SSF46785">
    <property type="entry name" value="Winged helix' DNA-binding domain"/>
    <property type="match status" value="1"/>
</dbReference>
<dbReference type="GO" id="GO:0003677">
    <property type="term" value="F:DNA binding"/>
    <property type="evidence" value="ECO:0007669"/>
    <property type="project" value="UniProtKB-KW"/>
</dbReference>
<keyword evidence="3" id="KW-0804">Transcription</keyword>
<organism evidence="5 6">
    <name type="scientific">Candidatus Andeanibacterium colombiense</name>
    <dbReference type="NCBI Taxonomy" id="3121345"/>
    <lineage>
        <taxon>Bacteria</taxon>
        <taxon>Pseudomonadati</taxon>
        <taxon>Pseudomonadota</taxon>
        <taxon>Alphaproteobacteria</taxon>
        <taxon>Sphingomonadales</taxon>
        <taxon>Sphingomonadaceae</taxon>
        <taxon>Candidatus Andeanibacterium</taxon>
    </lineage>
</organism>
<gene>
    <name evidence="5" type="ORF">P0Y56_05785</name>
</gene>
<keyword evidence="2" id="KW-0238">DNA-binding</keyword>
<dbReference type="PROSITE" id="PS51063">
    <property type="entry name" value="HTH_CRP_2"/>
    <property type="match status" value="1"/>
</dbReference>
<dbReference type="GO" id="GO:0006355">
    <property type="term" value="P:regulation of DNA-templated transcription"/>
    <property type="evidence" value="ECO:0007669"/>
    <property type="project" value="InterPro"/>
</dbReference>
<feature type="domain" description="HTH crp-type" evidence="4">
    <location>
        <begin position="151"/>
        <end position="225"/>
    </location>
</feature>
<evidence type="ECO:0000256" key="2">
    <source>
        <dbReference type="ARBA" id="ARBA00023125"/>
    </source>
</evidence>
<sequence>MAYSVTDLAASHGDPAALRRFQAISPLDDASIEALRKAIDGATPTAVRRELMSEGQEIFGKRILVSGWAARVRLLADGRRQLISFLVPGDLFGNCGHSRPLAVSTVLALTAVAAADVPEGGNSQSLREAYEVSRAIEEAHLLAQITRLGRLSALERIADLLLELCERLTLAGLAQNGRFLLPLTQEVVADALGLTSVHLSRTLQTARRNGDFEWRDGQVHLPDPERLARKVGRLPVRVSNR</sequence>
<dbReference type="AlphaFoldDB" id="A0AAJ5X4V9"/>